<dbReference type="PROSITE" id="PS00107">
    <property type="entry name" value="PROTEIN_KINASE_ATP"/>
    <property type="match status" value="1"/>
</dbReference>
<dbReference type="EMBL" id="ML122253">
    <property type="protein sequence ID" value="RPD64774.1"/>
    <property type="molecule type" value="Genomic_DNA"/>
</dbReference>
<dbReference type="GO" id="GO:0005737">
    <property type="term" value="C:cytoplasm"/>
    <property type="evidence" value="ECO:0007669"/>
    <property type="project" value="TreeGrafter"/>
</dbReference>
<evidence type="ECO:0000256" key="2">
    <source>
        <dbReference type="ARBA" id="ARBA00022527"/>
    </source>
</evidence>
<dbReference type="InterPro" id="IPR008271">
    <property type="entry name" value="Ser/Thr_kinase_AS"/>
</dbReference>
<dbReference type="PANTHER" id="PTHR24346:SF82">
    <property type="entry name" value="KP78A-RELATED"/>
    <property type="match status" value="1"/>
</dbReference>
<dbReference type="PANTHER" id="PTHR24346">
    <property type="entry name" value="MAP/MICROTUBULE AFFINITY-REGULATING KINASE"/>
    <property type="match status" value="1"/>
</dbReference>
<keyword evidence="2 8" id="KW-0723">Serine/threonine-protein kinase</keyword>
<evidence type="ECO:0000256" key="6">
    <source>
        <dbReference type="ARBA" id="ARBA00022840"/>
    </source>
</evidence>
<dbReference type="SUPFAM" id="SSF56112">
    <property type="entry name" value="Protein kinase-like (PK-like)"/>
    <property type="match status" value="1"/>
</dbReference>
<dbReference type="PROSITE" id="PS00108">
    <property type="entry name" value="PROTEIN_KINASE_ST"/>
    <property type="match status" value="1"/>
</dbReference>
<keyword evidence="5 10" id="KW-0418">Kinase</keyword>
<evidence type="ECO:0000256" key="1">
    <source>
        <dbReference type="ARBA" id="ARBA00010791"/>
    </source>
</evidence>
<accession>A0A5C2SNC0</accession>
<keyword evidence="6 7" id="KW-0067">ATP-binding</keyword>
<dbReference type="GO" id="GO:0004674">
    <property type="term" value="F:protein serine/threonine kinase activity"/>
    <property type="evidence" value="ECO:0007669"/>
    <property type="project" value="UniProtKB-KW"/>
</dbReference>
<dbReference type="Pfam" id="PF00069">
    <property type="entry name" value="Pkinase"/>
    <property type="match status" value="1"/>
</dbReference>
<protein>
    <submittedName>
        <fullName evidence="10">Kinase-like protein</fullName>
    </submittedName>
</protein>
<keyword evidence="3" id="KW-0808">Transferase</keyword>
<dbReference type="GO" id="GO:0005524">
    <property type="term" value="F:ATP binding"/>
    <property type="evidence" value="ECO:0007669"/>
    <property type="project" value="UniProtKB-UniRule"/>
</dbReference>
<evidence type="ECO:0000313" key="11">
    <source>
        <dbReference type="Proteomes" id="UP000313359"/>
    </source>
</evidence>
<dbReference type="InterPro" id="IPR017441">
    <property type="entry name" value="Protein_kinase_ATP_BS"/>
</dbReference>
<evidence type="ECO:0000256" key="5">
    <source>
        <dbReference type="ARBA" id="ARBA00022777"/>
    </source>
</evidence>
<dbReference type="Proteomes" id="UP000313359">
    <property type="component" value="Unassembled WGS sequence"/>
</dbReference>
<reference evidence="10" key="1">
    <citation type="journal article" date="2018" name="Genome Biol. Evol.">
        <title>Genomics and development of Lentinus tigrinus, a white-rot wood-decaying mushroom with dimorphic fruiting bodies.</title>
        <authorList>
            <person name="Wu B."/>
            <person name="Xu Z."/>
            <person name="Knudson A."/>
            <person name="Carlson A."/>
            <person name="Chen N."/>
            <person name="Kovaka S."/>
            <person name="LaButti K."/>
            <person name="Lipzen A."/>
            <person name="Pennachio C."/>
            <person name="Riley R."/>
            <person name="Schakwitz W."/>
            <person name="Umezawa K."/>
            <person name="Ohm R.A."/>
            <person name="Grigoriev I.V."/>
            <person name="Nagy L.G."/>
            <person name="Gibbons J."/>
            <person name="Hibbett D."/>
        </authorList>
    </citation>
    <scope>NUCLEOTIDE SEQUENCE [LARGE SCALE GENOMIC DNA]</scope>
    <source>
        <strain evidence="10">ALCF2SS1-6</strain>
    </source>
</reference>
<dbReference type="SMART" id="SM00220">
    <property type="entry name" value="S_TKc"/>
    <property type="match status" value="1"/>
</dbReference>
<evidence type="ECO:0000256" key="4">
    <source>
        <dbReference type="ARBA" id="ARBA00022741"/>
    </source>
</evidence>
<evidence type="ECO:0000256" key="3">
    <source>
        <dbReference type="ARBA" id="ARBA00022679"/>
    </source>
</evidence>
<dbReference type="GO" id="GO:0035556">
    <property type="term" value="P:intracellular signal transduction"/>
    <property type="evidence" value="ECO:0007669"/>
    <property type="project" value="TreeGrafter"/>
</dbReference>
<dbReference type="Gene3D" id="1.10.510.10">
    <property type="entry name" value="Transferase(Phosphotransferase) domain 1"/>
    <property type="match status" value="1"/>
</dbReference>
<evidence type="ECO:0000313" key="10">
    <source>
        <dbReference type="EMBL" id="RPD64774.1"/>
    </source>
</evidence>
<dbReference type="PROSITE" id="PS50011">
    <property type="entry name" value="PROTEIN_KINASE_DOM"/>
    <property type="match status" value="1"/>
</dbReference>
<evidence type="ECO:0000256" key="8">
    <source>
        <dbReference type="RuleBase" id="RU000304"/>
    </source>
</evidence>
<keyword evidence="11" id="KW-1185">Reference proteome</keyword>
<name>A0A5C2SNC0_9APHY</name>
<proteinExistence type="inferred from homology"/>
<dbReference type="AlphaFoldDB" id="A0A5C2SNC0"/>
<sequence>MTCASKSLPNFTDCTFDGRYELTKMLGSGYYGVVYKAVDLRADPESDSRLRAIKIIKKEGRTPAELENIRREVTLHGFVSDHPSVVTVHDNIEDDKYFYIILEYIPGGDLFDQINGKQLYINNDGLLRSAFLSLIDAVEACHDLKIAHRDLKPENVLTTPDGSKVFLADFGLATTKRVSDEFGAGTSIYMAPECFNSTAGPYCTRTADIWALGVILANMISSRNPWQKAIWKDKDYTRYVNDHNYLYEMMPISKEAHAVLQRIFTINPLRRISLPKLRKAIVNLTTFFRPVDE</sequence>
<dbReference type="OrthoDB" id="541276at2759"/>
<organism evidence="10 11">
    <name type="scientific">Lentinus tigrinus ALCF2SS1-6</name>
    <dbReference type="NCBI Taxonomy" id="1328759"/>
    <lineage>
        <taxon>Eukaryota</taxon>
        <taxon>Fungi</taxon>
        <taxon>Dikarya</taxon>
        <taxon>Basidiomycota</taxon>
        <taxon>Agaricomycotina</taxon>
        <taxon>Agaricomycetes</taxon>
        <taxon>Polyporales</taxon>
        <taxon>Polyporaceae</taxon>
        <taxon>Lentinus</taxon>
    </lineage>
</organism>
<dbReference type="InterPro" id="IPR000719">
    <property type="entry name" value="Prot_kinase_dom"/>
</dbReference>
<gene>
    <name evidence="10" type="ORF">L227DRAFT_486273</name>
</gene>
<feature type="binding site" evidence="7">
    <location>
        <position position="58"/>
    </location>
    <ligand>
        <name>ATP</name>
        <dbReference type="ChEBI" id="CHEBI:30616"/>
    </ligand>
</feature>
<dbReference type="InterPro" id="IPR011009">
    <property type="entry name" value="Kinase-like_dom_sf"/>
</dbReference>
<feature type="non-terminal residue" evidence="10">
    <location>
        <position position="293"/>
    </location>
</feature>
<comment type="similarity">
    <text evidence="1">Belongs to the protein kinase superfamily. CAMK Ser/Thr protein kinase family. NIM1 subfamily.</text>
</comment>
<feature type="domain" description="Protein kinase" evidence="9">
    <location>
        <begin position="20"/>
        <end position="288"/>
    </location>
</feature>
<evidence type="ECO:0000256" key="7">
    <source>
        <dbReference type="PROSITE-ProRule" id="PRU10141"/>
    </source>
</evidence>
<dbReference type="STRING" id="1328759.A0A5C2SNC0"/>
<evidence type="ECO:0000259" key="9">
    <source>
        <dbReference type="PROSITE" id="PS50011"/>
    </source>
</evidence>
<keyword evidence="4 7" id="KW-0547">Nucleotide-binding</keyword>